<accession>A0AAF1JV99</accession>
<gene>
    <name evidence="3" type="ORF">GXW79_05120</name>
</gene>
<feature type="signal peptide" evidence="2">
    <location>
        <begin position="1"/>
        <end position="30"/>
    </location>
</feature>
<feature type="compositionally biased region" description="Low complexity" evidence="1">
    <location>
        <begin position="593"/>
        <end position="603"/>
    </location>
</feature>
<dbReference type="AlphaFoldDB" id="A0AAF1JV99"/>
<reference evidence="3" key="2">
    <citation type="journal article" date="2021" name="Syst. Appl. Microbiol.">
        <title>Roseomonas hellenica sp. nov., isolated from roots of wild-growing Alkanna tinctoria.</title>
        <authorList>
            <person name="Rat A."/>
            <person name="Naranjo H.D."/>
            <person name="Lebbe L."/>
            <person name="Cnockaert M."/>
            <person name="Krigas N."/>
            <person name="Grigoriadou K."/>
            <person name="Maloupa E."/>
            <person name="Willems A."/>
        </authorList>
    </citation>
    <scope>NUCLEOTIDE SEQUENCE</scope>
    <source>
        <strain evidence="3">LMG 28251</strain>
    </source>
</reference>
<evidence type="ECO:0008006" key="5">
    <source>
        <dbReference type="Google" id="ProtNLM"/>
    </source>
</evidence>
<evidence type="ECO:0000313" key="4">
    <source>
        <dbReference type="Proteomes" id="UP001196068"/>
    </source>
</evidence>
<feature type="region of interest" description="Disordered" evidence="1">
    <location>
        <begin position="26"/>
        <end position="99"/>
    </location>
</feature>
<comment type="caution">
    <text evidence="3">The sequence shown here is derived from an EMBL/GenBank/DDBJ whole genome shotgun (WGS) entry which is preliminary data.</text>
</comment>
<sequence length="616" mass="64125">MTGTKSNRGNFRRMAFAAIPLSLLPGLAPAQGKGEPPAAESPQVPPRTLPAETPNPLVPHTALPPGAEQSLGLRLPRDGEAAPDAPDDVEAVAEEPPGRVGRLARVQGSVAFRQSPEDEWTPAAANTALAAGNALYTEAGARAAIQINQIAIAIEAGTDLQIARLDDEGLIATLPRGALDIQAAGLLDQEKIEVVTPQARLTTSRDGRYVVEAGAPVDAPGGFRPARFSVLAGEALIIVSEGVQQALGAGQTLTFTEQGPVLGRVAAPPPLVAWAGGLGAKATEGTPQSARQMTGAEDLGRYGRWETAPEYGDIWYPTVDPGYVPYREGRWVWRQPWGWTWLDERPWGFAPFHYGRWVRVGPRWGWAPRPVAYAEEAWRPRRPIWAPALVAFVGVAALGPRGPGIGWVPLGPREAYYPAFRASPAYVRNVNLYAVRDPRALEGRWRDWRREAPPAAAGPRTALFAPPPRALDAPFINRAAFSALPAADMTASRPTRGRAQPIAVGAAASPLLAAPPPPSGLTLGVTPVVAGRIGLPAGTTATPQRSGPPSQTHVPLAALVVPQQGGPRPGPSAAPGGGLRPGPAGPGGPPGAGPQAVVPPQEGRPGGGLGTAGAVA</sequence>
<reference evidence="3" key="1">
    <citation type="submission" date="2020-01" db="EMBL/GenBank/DDBJ databases">
        <authorList>
            <person name="Rat A."/>
        </authorList>
    </citation>
    <scope>NUCLEOTIDE SEQUENCE</scope>
    <source>
        <strain evidence="3">LMG 28251</strain>
    </source>
</reference>
<proteinExistence type="predicted"/>
<keyword evidence="4" id="KW-1185">Reference proteome</keyword>
<dbReference type="Pfam" id="PF20245">
    <property type="entry name" value="DUF6600"/>
    <property type="match status" value="1"/>
</dbReference>
<feature type="region of interest" description="Disordered" evidence="1">
    <location>
        <begin position="561"/>
        <end position="616"/>
    </location>
</feature>
<feature type="compositionally biased region" description="Gly residues" evidence="1">
    <location>
        <begin position="604"/>
        <end position="616"/>
    </location>
</feature>
<feature type="chain" id="PRO_5041951846" description="FecR protein domain-containing protein" evidence="2">
    <location>
        <begin position="31"/>
        <end position="616"/>
    </location>
</feature>
<organism evidence="3 4">
    <name type="scientific">Plastoroseomonas arctica</name>
    <dbReference type="NCBI Taxonomy" id="1509237"/>
    <lineage>
        <taxon>Bacteria</taxon>
        <taxon>Pseudomonadati</taxon>
        <taxon>Pseudomonadota</taxon>
        <taxon>Alphaproteobacteria</taxon>
        <taxon>Acetobacterales</taxon>
        <taxon>Acetobacteraceae</taxon>
        <taxon>Plastoroseomonas</taxon>
    </lineage>
</organism>
<name>A0AAF1JV99_9PROT</name>
<protein>
    <recommendedName>
        <fullName evidence="5">FecR protein domain-containing protein</fullName>
    </recommendedName>
</protein>
<dbReference type="Proteomes" id="UP001196068">
    <property type="component" value="Unassembled WGS sequence"/>
</dbReference>
<dbReference type="EMBL" id="JAAEDH010000003">
    <property type="protein sequence ID" value="MBR0654457.1"/>
    <property type="molecule type" value="Genomic_DNA"/>
</dbReference>
<keyword evidence="2" id="KW-0732">Signal</keyword>
<feature type="compositionally biased region" description="Pro residues" evidence="1">
    <location>
        <begin position="583"/>
        <end position="592"/>
    </location>
</feature>
<dbReference type="RefSeq" id="WP_211873266.1">
    <property type="nucleotide sequence ID" value="NZ_JAAEDH010000003.1"/>
</dbReference>
<feature type="non-terminal residue" evidence="3">
    <location>
        <position position="616"/>
    </location>
</feature>
<dbReference type="InterPro" id="IPR046535">
    <property type="entry name" value="DUF6600"/>
</dbReference>
<evidence type="ECO:0000313" key="3">
    <source>
        <dbReference type="EMBL" id="MBR0654457.1"/>
    </source>
</evidence>
<evidence type="ECO:0000256" key="2">
    <source>
        <dbReference type="SAM" id="SignalP"/>
    </source>
</evidence>
<evidence type="ECO:0000256" key="1">
    <source>
        <dbReference type="SAM" id="MobiDB-lite"/>
    </source>
</evidence>
<feature type="compositionally biased region" description="Low complexity" evidence="1">
    <location>
        <begin position="561"/>
        <end position="574"/>
    </location>
</feature>